<dbReference type="PROSITE" id="PS00598">
    <property type="entry name" value="CHROMO_1"/>
    <property type="match status" value="1"/>
</dbReference>
<dbReference type="Pfam" id="PF00385">
    <property type="entry name" value="Chromo"/>
    <property type="match status" value="1"/>
</dbReference>
<dbReference type="PANTHER" id="PTHR37984">
    <property type="entry name" value="PROTEIN CBG26694"/>
    <property type="match status" value="1"/>
</dbReference>
<dbReference type="SMART" id="SM00298">
    <property type="entry name" value="CHROMO"/>
    <property type="match status" value="1"/>
</dbReference>
<dbReference type="InterPro" id="IPR036397">
    <property type="entry name" value="RNaseH_sf"/>
</dbReference>
<keyword evidence="9" id="KW-0548">Nucleotidyltransferase</keyword>
<evidence type="ECO:0000313" key="15">
    <source>
        <dbReference type="EMBL" id="KZV18378.1"/>
    </source>
</evidence>
<accession>A0A2Z7A9I7</accession>
<dbReference type="InterPro" id="IPR023780">
    <property type="entry name" value="Chromo_domain"/>
</dbReference>
<dbReference type="InterPro" id="IPR016197">
    <property type="entry name" value="Chromo-like_dom_sf"/>
</dbReference>
<dbReference type="AlphaFoldDB" id="A0A2Z7A9I7"/>
<evidence type="ECO:0000256" key="7">
    <source>
        <dbReference type="ARBA" id="ARBA00022908"/>
    </source>
</evidence>
<dbReference type="GO" id="GO:0003964">
    <property type="term" value="F:RNA-directed DNA polymerase activity"/>
    <property type="evidence" value="ECO:0007669"/>
    <property type="project" value="UniProtKB-KW"/>
</dbReference>
<dbReference type="PANTHER" id="PTHR37984:SF5">
    <property type="entry name" value="PROTEIN NYNRIN-LIKE"/>
    <property type="match status" value="1"/>
</dbReference>
<dbReference type="FunFam" id="1.10.340.70:FF:000001">
    <property type="entry name" value="Retrovirus-related Pol polyprotein from transposon gypsy-like Protein"/>
    <property type="match status" value="1"/>
</dbReference>
<dbReference type="FunFam" id="3.30.420.10:FF:000032">
    <property type="entry name" value="Retrovirus-related Pol polyprotein from transposon 297-like Protein"/>
    <property type="match status" value="1"/>
</dbReference>
<protein>
    <recommendedName>
        <fullName evidence="17">Integrase catalytic domain-containing protein</fullName>
    </recommendedName>
</protein>
<sequence>MTDNVATSYFQTQKKLSPKQARWQDFLAEFDYELQYKPGRVNVVADALSRKSELAAISIAQGHIKDRIKEGLAHDPQAQTLLAYIKDGKTRRFWQSEGLLCTKGNRLYVPAHGGLRREVLKECHDSKWAGHPGIHRTLSLVEDRYYWPHIREDVEAFVKTCLVCQQDKGEAHEPKGLLQPLPIPEHPWASVSMDFIIGLPPSEGCGSIIVVVDRFSKYATFIPAPKDCTAEQAAGLFLKHVVKYWGVPGNIVSDRDPRFTGKFWTELFKLLGSHLSFSTSMHPQTDGQTERVNALLEAYLRHFVSASQRDWAKLLDVAQFSFNLQPNESTSKSPFELILGYRPTTPQDIGAGYTGANPAAYKFAKEWQEQADIAKSYLHKAAKRMKKWADKKRTPAEFNVGDLVLVKIYTQQKHKGLHKGLIRRYEGPFRIEKRIGKVAYKLELPPKLKKFHPVFHVSLLKPFQQDMEDPDRSSSKRAPIGVKVSYDREVEAILADRVVRRKHHPPSHQYLVKWKGLPDSETSWEPSKGLWQFQDHISFFHKGNEDVAGTSGGGCHGP</sequence>
<evidence type="ECO:0000256" key="3">
    <source>
        <dbReference type="ARBA" id="ARBA00022723"/>
    </source>
</evidence>
<dbReference type="PROSITE" id="PS50994">
    <property type="entry name" value="INTEGRASE"/>
    <property type="match status" value="1"/>
</dbReference>
<dbReference type="InterPro" id="IPR056924">
    <property type="entry name" value="SH3_Tf2-1"/>
</dbReference>
<dbReference type="GO" id="GO:0005634">
    <property type="term" value="C:nucleus"/>
    <property type="evidence" value="ECO:0007669"/>
    <property type="project" value="UniProtKB-SubCell"/>
</dbReference>
<evidence type="ECO:0000259" key="13">
    <source>
        <dbReference type="PROSITE" id="PS50013"/>
    </source>
</evidence>
<dbReference type="EMBL" id="KV017464">
    <property type="protein sequence ID" value="KZV18378.1"/>
    <property type="molecule type" value="Genomic_DNA"/>
</dbReference>
<dbReference type="InterPro" id="IPR050951">
    <property type="entry name" value="Retrovirus_Pol_polyprotein"/>
</dbReference>
<evidence type="ECO:0000256" key="8">
    <source>
        <dbReference type="ARBA" id="ARBA00022918"/>
    </source>
</evidence>
<keyword evidence="8" id="KW-0695">RNA-directed DNA polymerase</keyword>
<dbReference type="InterPro" id="IPR041588">
    <property type="entry name" value="Integrase_H2C2"/>
</dbReference>
<organism evidence="15 16">
    <name type="scientific">Dorcoceras hygrometricum</name>
    <dbReference type="NCBI Taxonomy" id="472368"/>
    <lineage>
        <taxon>Eukaryota</taxon>
        <taxon>Viridiplantae</taxon>
        <taxon>Streptophyta</taxon>
        <taxon>Embryophyta</taxon>
        <taxon>Tracheophyta</taxon>
        <taxon>Spermatophyta</taxon>
        <taxon>Magnoliopsida</taxon>
        <taxon>eudicotyledons</taxon>
        <taxon>Gunneridae</taxon>
        <taxon>Pentapetalae</taxon>
        <taxon>asterids</taxon>
        <taxon>lamiids</taxon>
        <taxon>Lamiales</taxon>
        <taxon>Gesneriaceae</taxon>
        <taxon>Didymocarpoideae</taxon>
        <taxon>Trichosporeae</taxon>
        <taxon>Loxocarpinae</taxon>
        <taxon>Dorcoceras</taxon>
    </lineage>
</organism>
<name>A0A2Z7A9I7_9LAMI</name>
<evidence type="ECO:0000256" key="11">
    <source>
        <dbReference type="ARBA" id="ARBA00023172"/>
    </source>
</evidence>
<evidence type="ECO:0000256" key="1">
    <source>
        <dbReference type="ARBA" id="ARBA00004123"/>
    </source>
</evidence>
<keyword evidence="7" id="KW-0229">DNA integration</keyword>
<comment type="subcellular location">
    <subcellularLocation>
        <location evidence="1">Nucleus</location>
    </subcellularLocation>
</comment>
<dbReference type="GO" id="GO:0006508">
    <property type="term" value="P:proteolysis"/>
    <property type="evidence" value="ECO:0007669"/>
    <property type="project" value="UniProtKB-KW"/>
</dbReference>
<evidence type="ECO:0000313" key="16">
    <source>
        <dbReference type="Proteomes" id="UP000250235"/>
    </source>
</evidence>
<evidence type="ECO:0000256" key="5">
    <source>
        <dbReference type="ARBA" id="ARBA00022801"/>
    </source>
</evidence>
<dbReference type="InterPro" id="IPR012337">
    <property type="entry name" value="RNaseH-like_sf"/>
</dbReference>
<evidence type="ECO:0000259" key="14">
    <source>
        <dbReference type="PROSITE" id="PS50994"/>
    </source>
</evidence>
<evidence type="ECO:0000256" key="6">
    <source>
        <dbReference type="ARBA" id="ARBA00022842"/>
    </source>
</evidence>
<evidence type="ECO:0000256" key="9">
    <source>
        <dbReference type="ARBA" id="ARBA00022932"/>
    </source>
</evidence>
<dbReference type="GO" id="GO:0015074">
    <property type="term" value="P:DNA integration"/>
    <property type="evidence" value="ECO:0007669"/>
    <property type="project" value="UniProtKB-KW"/>
</dbReference>
<reference evidence="15 16" key="1">
    <citation type="journal article" date="2015" name="Proc. Natl. Acad. Sci. U.S.A.">
        <title>The resurrection genome of Boea hygrometrica: A blueprint for survival of dehydration.</title>
        <authorList>
            <person name="Xiao L."/>
            <person name="Yang G."/>
            <person name="Zhang L."/>
            <person name="Yang X."/>
            <person name="Zhao S."/>
            <person name="Ji Z."/>
            <person name="Zhou Q."/>
            <person name="Hu M."/>
            <person name="Wang Y."/>
            <person name="Chen M."/>
            <person name="Xu Y."/>
            <person name="Jin H."/>
            <person name="Xiao X."/>
            <person name="Hu G."/>
            <person name="Bao F."/>
            <person name="Hu Y."/>
            <person name="Wan P."/>
            <person name="Li L."/>
            <person name="Deng X."/>
            <person name="Kuang T."/>
            <person name="Xiang C."/>
            <person name="Zhu J.K."/>
            <person name="Oliver M.J."/>
            <person name="He Y."/>
        </authorList>
    </citation>
    <scope>NUCLEOTIDE SEQUENCE [LARGE SCALE GENOMIC DNA]</scope>
    <source>
        <strain evidence="16">cv. XS01</strain>
    </source>
</reference>
<dbReference type="InterPro" id="IPR023779">
    <property type="entry name" value="Chromodomain_CS"/>
</dbReference>
<keyword evidence="12" id="KW-0539">Nucleus</keyword>
<dbReference type="OrthoDB" id="1687684at2759"/>
<gene>
    <name evidence="15" type="ORF">F511_24900</name>
</gene>
<keyword evidence="6" id="KW-0460">Magnesium</keyword>
<dbReference type="Gene3D" id="3.30.420.10">
    <property type="entry name" value="Ribonuclease H-like superfamily/Ribonuclease H"/>
    <property type="match status" value="1"/>
</dbReference>
<feature type="domain" description="Integrase catalytic" evidence="14">
    <location>
        <begin position="183"/>
        <end position="342"/>
    </location>
</feature>
<dbReference type="Pfam" id="PF17921">
    <property type="entry name" value="Integrase_H2C2"/>
    <property type="match status" value="1"/>
</dbReference>
<evidence type="ECO:0000256" key="10">
    <source>
        <dbReference type="ARBA" id="ARBA00023125"/>
    </source>
</evidence>
<dbReference type="Gene3D" id="1.10.340.70">
    <property type="match status" value="1"/>
</dbReference>
<keyword evidence="4" id="KW-0064">Aspartyl protease</keyword>
<dbReference type="GO" id="GO:0006310">
    <property type="term" value="P:DNA recombination"/>
    <property type="evidence" value="ECO:0007669"/>
    <property type="project" value="UniProtKB-KW"/>
</dbReference>
<dbReference type="Gene3D" id="2.40.50.40">
    <property type="match status" value="1"/>
</dbReference>
<keyword evidence="5" id="KW-0378">Hydrolase</keyword>
<dbReference type="CDD" id="cd00024">
    <property type="entry name" value="CD_CSD"/>
    <property type="match status" value="1"/>
</dbReference>
<keyword evidence="2" id="KW-0645">Protease</keyword>
<keyword evidence="3" id="KW-0479">Metal-binding</keyword>
<keyword evidence="10" id="KW-0238">DNA-binding</keyword>
<dbReference type="Proteomes" id="UP000250235">
    <property type="component" value="Unassembled WGS sequence"/>
</dbReference>
<proteinExistence type="predicted"/>
<dbReference type="GO" id="GO:0003677">
    <property type="term" value="F:DNA binding"/>
    <property type="evidence" value="ECO:0007669"/>
    <property type="project" value="UniProtKB-KW"/>
</dbReference>
<evidence type="ECO:0000256" key="4">
    <source>
        <dbReference type="ARBA" id="ARBA00022750"/>
    </source>
</evidence>
<dbReference type="PROSITE" id="PS50013">
    <property type="entry name" value="CHROMO_2"/>
    <property type="match status" value="1"/>
</dbReference>
<keyword evidence="16" id="KW-1185">Reference proteome</keyword>
<dbReference type="Pfam" id="PF24626">
    <property type="entry name" value="SH3_Tf2-1"/>
    <property type="match status" value="1"/>
</dbReference>
<keyword evidence="9" id="KW-0808">Transferase</keyword>
<dbReference type="SUPFAM" id="SSF54160">
    <property type="entry name" value="Chromo domain-like"/>
    <property type="match status" value="1"/>
</dbReference>
<dbReference type="GO" id="GO:0003887">
    <property type="term" value="F:DNA-directed DNA polymerase activity"/>
    <property type="evidence" value="ECO:0007669"/>
    <property type="project" value="UniProtKB-KW"/>
</dbReference>
<dbReference type="GO" id="GO:0004190">
    <property type="term" value="F:aspartic-type endopeptidase activity"/>
    <property type="evidence" value="ECO:0007669"/>
    <property type="project" value="UniProtKB-KW"/>
</dbReference>
<dbReference type="GO" id="GO:0046872">
    <property type="term" value="F:metal ion binding"/>
    <property type="evidence" value="ECO:0007669"/>
    <property type="project" value="UniProtKB-KW"/>
</dbReference>
<evidence type="ECO:0000256" key="2">
    <source>
        <dbReference type="ARBA" id="ARBA00022670"/>
    </source>
</evidence>
<keyword evidence="9" id="KW-0239">DNA-directed DNA polymerase</keyword>
<dbReference type="InterPro" id="IPR001584">
    <property type="entry name" value="Integrase_cat-core"/>
</dbReference>
<evidence type="ECO:0008006" key="17">
    <source>
        <dbReference type="Google" id="ProtNLM"/>
    </source>
</evidence>
<dbReference type="InterPro" id="IPR000953">
    <property type="entry name" value="Chromo/chromo_shadow_dom"/>
</dbReference>
<evidence type="ECO:0000256" key="12">
    <source>
        <dbReference type="ARBA" id="ARBA00023242"/>
    </source>
</evidence>
<keyword evidence="11" id="KW-0233">DNA recombination</keyword>
<feature type="domain" description="Chromo" evidence="13">
    <location>
        <begin position="488"/>
        <end position="542"/>
    </location>
</feature>
<dbReference type="SUPFAM" id="SSF53098">
    <property type="entry name" value="Ribonuclease H-like"/>
    <property type="match status" value="1"/>
</dbReference>